<evidence type="ECO:0000259" key="3">
    <source>
        <dbReference type="PROSITE" id="PS50835"/>
    </source>
</evidence>
<evidence type="ECO:0000256" key="2">
    <source>
        <dbReference type="ARBA" id="ARBA00023157"/>
    </source>
</evidence>
<dbReference type="Pfam" id="PF13927">
    <property type="entry name" value="Ig_3"/>
    <property type="match status" value="1"/>
</dbReference>
<dbReference type="SMART" id="SM00409">
    <property type="entry name" value="IG"/>
    <property type="match status" value="3"/>
</dbReference>
<dbReference type="InterPro" id="IPR003599">
    <property type="entry name" value="Ig_sub"/>
</dbReference>
<name>A0A8B9RCL0_ASTMX</name>
<reference evidence="4" key="1">
    <citation type="submission" date="2025-08" db="UniProtKB">
        <authorList>
            <consortium name="Ensembl"/>
        </authorList>
    </citation>
    <scope>IDENTIFICATION</scope>
</reference>
<dbReference type="AlphaFoldDB" id="A0A8B9RCL0"/>
<dbReference type="PROSITE" id="PS50835">
    <property type="entry name" value="IG_LIKE"/>
    <property type="match status" value="1"/>
</dbReference>
<keyword evidence="1" id="KW-0732">Signal</keyword>
<accession>A0A8B9RCL0</accession>
<proteinExistence type="predicted"/>
<dbReference type="InterPro" id="IPR007110">
    <property type="entry name" value="Ig-like_dom"/>
</dbReference>
<dbReference type="SUPFAM" id="SSF48726">
    <property type="entry name" value="Immunoglobulin"/>
    <property type="match status" value="3"/>
</dbReference>
<dbReference type="Ensembl" id="ENSAMXT00005036038.1">
    <property type="protein sequence ID" value="ENSAMXP00005032978.1"/>
    <property type="gene ID" value="ENSAMXG00005016023.1"/>
</dbReference>
<feature type="domain" description="Ig-like" evidence="3">
    <location>
        <begin position="83"/>
        <end position="160"/>
    </location>
</feature>
<dbReference type="InterPro" id="IPR050958">
    <property type="entry name" value="Cell_Adh-Cytoskel_Orgn"/>
</dbReference>
<protein>
    <recommendedName>
        <fullName evidence="3">Ig-like domain-containing protein</fullName>
    </recommendedName>
</protein>
<dbReference type="GO" id="GO:0008046">
    <property type="term" value="F:axon guidance receptor activity"/>
    <property type="evidence" value="ECO:0007669"/>
    <property type="project" value="TreeGrafter"/>
</dbReference>
<dbReference type="GO" id="GO:0030424">
    <property type="term" value="C:axon"/>
    <property type="evidence" value="ECO:0007669"/>
    <property type="project" value="TreeGrafter"/>
</dbReference>
<organism evidence="4 5">
    <name type="scientific">Astyanax mexicanus</name>
    <name type="common">Blind cave fish</name>
    <name type="synonym">Astyanax fasciatus mexicanus</name>
    <dbReference type="NCBI Taxonomy" id="7994"/>
    <lineage>
        <taxon>Eukaryota</taxon>
        <taxon>Metazoa</taxon>
        <taxon>Chordata</taxon>
        <taxon>Craniata</taxon>
        <taxon>Vertebrata</taxon>
        <taxon>Euteleostomi</taxon>
        <taxon>Actinopterygii</taxon>
        <taxon>Neopterygii</taxon>
        <taxon>Teleostei</taxon>
        <taxon>Ostariophysi</taxon>
        <taxon>Characiformes</taxon>
        <taxon>Characoidei</taxon>
        <taxon>Acestrorhamphidae</taxon>
        <taxon>Acestrorhamphinae</taxon>
        <taxon>Astyanax</taxon>
    </lineage>
</organism>
<dbReference type="Gene3D" id="2.60.40.10">
    <property type="entry name" value="Immunoglobulins"/>
    <property type="match status" value="3"/>
</dbReference>
<dbReference type="InterPro" id="IPR013098">
    <property type="entry name" value="Ig_I-set"/>
</dbReference>
<dbReference type="PANTHER" id="PTHR45080:SF8">
    <property type="entry name" value="IG-LIKE DOMAIN-CONTAINING PROTEIN"/>
    <property type="match status" value="1"/>
</dbReference>
<dbReference type="GO" id="GO:0005886">
    <property type="term" value="C:plasma membrane"/>
    <property type="evidence" value="ECO:0007669"/>
    <property type="project" value="TreeGrafter"/>
</dbReference>
<evidence type="ECO:0000256" key="1">
    <source>
        <dbReference type="ARBA" id="ARBA00022729"/>
    </source>
</evidence>
<dbReference type="GO" id="GO:0043025">
    <property type="term" value="C:neuronal cell body"/>
    <property type="evidence" value="ECO:0007669"/>
    <property type="project" value="TreeGrafter"/>
</dbReference>
<dbReference type="Proteomes" id="UP000694621">
    <property type="component" value="Unplaced"/>
</dbReference>
<dbReference type="SMART" id="SM00408">
    <property type="entry name" value="IGc2"/>
    <property type="match status" value="2"/>
</dbReference>
<dbReference type="GO" id="GO:0050808">
    <property type="term" value="P:synapse organization"/>
    <property type="evidence" value="ECO:0007669"/>
    <property type="project" value="TreeGrafter"/>
</dbReference>
<evidence type="ECO:0000313" key="4">
    <source>
        <dbReference type="Ensembl" id="ENSAMXP00005032978.1"/>
    </source>
</evidence>
<keyword evidence="2" id="KW-1015">Disulfide bond</keyword>
<sequence>VAHLFHYYENFKSLNTSVLQFKQRLIKLKQPAVPQRHITAFPNGTLRILQLTEKDGGSYLCMYQRPNGEDMELFHVEVLMKPPKIENMGSQQKRVTDGENFLVDCVASGLPDPKVSWSLPDGTNGTLLLQQMGKNDEGDYTCYAKNTLGEDAMKVNVQVVPNSPRIASKDQTSLLAPLVRYQILNDGTLIIKKVTMADQGKYACVARNSAGDDIKNVKLAPPIHSDVIRSVSTQTDF</sequence>
<dbReference type="Pfam" id="PF07679">
    <property type="entry name" value="I-set"/>
    <property type="match status" value="1"/>
</dbReference>
<dbReference type="GO" id="GO:0007156">
    <property type="term" value="P:homophilic cell adhesion via plasma membrane adhesion molecules"/>
    <property type="evidence" value="ECO:0007669"/>
    <property type="project" value="TreeGrafter"/>
</dbReference>
<evidence type="ECO:0000313" key="5">
    <source>
        <dbReference type="Proteomes" id="UP000694621"/>
    </source>
</evidence>
<dbReference type="PANTHER" id="PTHR45080">
    <property type="entry name" value="CONTACTIN 5"/>
    <property type="match status" value="1"/>
</dbReference>
<dbReference type="InterPro" id="IPR013783">
    <property type="entry name" value="Ig-like_fold"/>
</dbReference>
<dbReference type="InterPro" id="IPR036179">
    <property type="entry name" value="Ig-like_dom_sf"/>
</dbReference>
<dbReference type="InterPro" id="IPR003598">
    <property type="entry name" value="Ig_sub2"/>
</dbReference>